<reference evidence="2" key="2">
    <citation type="submission" date="2021-09" db="EMBL/GenBank/DDBJ databases">
        <authorList>
            <person name="Gilroy R."/>
        </authorList>
    </citation>
    <scope>NUCLEOTIDE SEQUENCE</scope>
    <source>
        <strain evidence="2">ChiHjej13B12-14962</strain>
    </source>
</reference>
<protein>
    <submittedName>
        <fullName evidence="2">Ribbon-helix-helix protein, CopG family</fullName>
    </submittedName>
</protein>
<sequence length="92" mass="10527">MVANTVPTSLRLPADIDRRLEHLAAETNRSKSFYLRELITSGLDRLEWEYSVAQRGADIRAGRRETVSLDEVERELELDNLPVDSTVLDEIE</sequence>
<dbReference type="GO" id="GO:0006355">
    <property type="term" value="P:regulation of DNA-templated transcription"/>
    <property type="evidence" value="ECO:0007669"/>
    <property type="project" value="InterPro"/>
</dbReference>
<dbReference type="AlphaFoldDB" id="A0A921FKJ4"/>
<dbReference type="RefSeq" id="WP_303902787.1">
    <property type="nucleotide sequence ID" value="NZ_DYXC01000041.1"/>
</dbReference>
<evidence type="ECO:0000313" key="2">
    <source>
        <dbReference type="EMBL" id="HJF13803.1"/>
    </source>
</evidence>
<dbReference type="CDD" id="cd22233">
    <property type="entry name" value="RHH_CopAso-like"/>
    <property type="match status" value="1"/>
</dbReference>
<dbReference type="InterPro" id="IPR002145">
    <property type="entry name" value="CopG"/>
</dbReference>
<dbReference type="SUPFAM" id="SSF47598">
    <property type="entry name" value="Ribbon-helix-helix"/>
    <property type="match status" value="1"/>
</dbReference>
<dbReference type="Pfam" id="PF01402">
    <property type="entry name" value="RHH_1"/>
    <property type="match status" value="1"/>
</dbReference>
<reference evidence="2" key="1">
    <citation type="journal article" date="2021" name="PeerJ">
        <title>Extensive microbial diversity within the chicken gut microbiome revealed by metagenomics and culture.</title>
        <authorList>
            <person name="Gilroy R."/>
            <person name="Ravi A."/>
            <person name="Getino M."/>
            <person name="Pursley I."/>
            <person name="Horton D.L."/>
            <person name="Alikhan N.F."/>
            <person name="Baker D."/>
            <person name="Gharbi K."/>
            <person name="Hall N."/>
            <person name="Watson M."/>
            <person name="Adriaenssens E.M."/>
            <person name="Foster-Nyarko E."/>
            <person name="Jarju S."/>
            <person name="Secka A."/>
            <person name="Antonio M."/>
            <person name="Oren A."/>
            <person name="Chaudhuri R.R."/>
            <person name="La Ragione R."/>
            <person name="Hildebrand F."/>
            <person name="Pallen M.J."/>
        </authorList>
    </citation>
    <scope>NUCLEOTIDE SEQUENCE</scope>
    <source>
        <strain evidence="2">ChiHjej13B12-14962</strain>
    </source>
</reference>
<name>A0A921FKJ4_9MICC</name>
<comment type="caution">
    <text evidence="2">The sequence shown here is derived from an EMBL/GenBank/DDBJ whole genome shotgun (WGS) entry which is preliminary data.</text>
</comment>
<gene>
    <name evidence="2" type="ORF">K8V32_03225</name>
</gene>
<organism evidence="2 3">
    <name type="scientific">Enteractinococcus helveticum</name>
    <dbReference type="NCBI Taxonomy" id="1837282"/>
    <lineage>
        <taxon>Bacteria</taxon>
        <taxon>Bacillati</taxon>
        <taxon>Actinomycetota</taxon>
        <taxon>Actinomycetes</taxon>
        <taxon>Micrococcales</taxon>
        <taxon>Micrococcaceae</taxon>
    </lineage>
</organism>
<accession>A0A921FKJ4</accession>
<dbReference type="Proteomes" id="UP000703315">
    <property type="component" value="Unassembled WGS sequence"/>
</dbReference>
<dbReference type="InterPro" id="IPR010985">
    <property type="entry name" value="Ribbon_hlx_hlx"/>
</dbReference>
<proteinExistence type="predicted"/>
<feature type="domain" description="Ribbon-helix-helix protein CopG" evidence="1">
    <location>
        <begin position="7"/>
        <end position="45"/>
    </location>
</feature>
<evidence type="ECO:0000259" key="1">
    <source>
        <dbReference type="Pfam" id="PF01402"/>
    </source>
</evidence>
<dbReference type="EMBL" id="DYXC01000041">
    <property type="protein sequence ID" value="HJF13803.1"/>
    <property type="molecule type" value="Genomic_DNA"/>
</dbReference>
<evidence type="ECO:0000313" key="3">
    <source>
        <dbReference type="Proteomes" id="UP000703315"/>
    </source>
</evidence>